<comment type="function">
    <text evidence="5 7">Participates in transcription elongation, termination and antitermination.</text>
</comment>
<evidence type="ECO:0000313" key="11">
    <source>
        <dbReference type="Proteomes" id="UP001485459"/>
    </source>
</evidence>
<comment type="similarity">
    <text evidence="5 7">Belongs to the NusG family.</text>
</comment>
<organism evidence="10 11">
    <name type="scientific">Chitinophaga pollutisoli</name>
    <dbReference type="NCBI Taxonomy" id="3133966"/>
    <lineage>
        <taxon>Bacteria</taxon>
        <taxon>Pseudomonadati</taxon>
        <taxon>Bacteroidota</taxon>
        <taxon>Chitinophagia</taxon>
        <taxon>Chitinophagales</taxon>
        <taxon>Chitinophagaceae</taxon>
        <taxon>Chitinophaga</taxon>
    </lineage>
</organism>
<feature type="domain" description="KOW" evidence="9">
    <location>
        <begin position="136"/>
        <end position="163"/>
    </location>
</feature>
<dbReference type="Gene3D" id="3.30.70.940">
    <property type="entry name" value="NusG, N-terminal domain"/>
    <property type="match status" value="1"/>
</dbReference>
<dbReference type="NCBIfam" id="TIGR00922">
    <property type="entry name" value="nusG"/>
    <property type="match status" value="1"/>
</dbReference>
<keyword evidence="1 5" id="KW-0806">Transcription termination</keyword>
<feature type="domain" description="NusG-like N-terminal" evidence="8">
    <location>
        <begin position="13"/>
        <end position="123"/>
    </location>
</feature>
<dbReference type="InterPro" id="IPR015869">
    <property type="entry name" value="Transcrpt_antiterm_NusG_bac_CS"/>
</dbReference>
<dbReference type="Pfam" id="PF02357">
    <property type="entry name" value="NusG"/>
    <property type="match status" value="1"/>
</dbReference>
<dbReference type="SMART" id="SM00739">
    <property type="entry name" value="KOW"/>
    <property type="match status" value="1"/>
</dbReference>
<accession>A0ABZ2YL84</accession>
<dbReference type="SMART" id="SM00738">
    <property type="entry name" value="NGN"/>
    <property type="match status" value="1"/>
</dbReference>
<keyword evidence="2 5" id="KW-0889">Transcription antitermination</keyword>
<dbReference type="HAMAP" id="MF_00948">
    <property type="entry name" value="NusG"/>
    <property type="match status" value="1"/>
</dbReference>
<dbReference type="InterPro" id="IPR036735">
    <property type="entry name" value="NGN_dom_sf"/>
</dbReference>
<dbReference type="InterPro" id="IPR014722">
    <property type="entry name" value="Rib_uL2_dom2"/>
</dbReference>
<name>A0ABZ2YL84_9BACT</name>
<dbReference type="PROSITE" id="PS01014">
    <property type="entry name" value="NUSG"/>
    <property type="match status" value="1"/>
</dbReference>
<dbReference type="InterPro" id="IPR006645">
    <property type="entry name" value="NGN-like_dom"/>
</dbReference>
<dbReference type="PRINTS" id="PR00338">
    <property type="entry name" value="NUSGTNSCPFCT"/>
</dbReference>
<dbReference type="InterPro" id="IPR047050">
    <property type="entry name" value="NGN"/>
</dbReference>
<dbReference type="Gene3D" id="2.30.30.30">
    <property type="match status" value="1"/>
</dbReference>
<dbReference type="SUPFAM" id="SSF50104">
    <property type="entry name" value="Translation proteins SH3-like domain"/>
    <property type="match status" value="1"/>
</dbReference>
<proteinExistence type="inferred from homology"/>
<sequence length="191" mass="21833">MDEAQIPTQPAQETKWYVLRVVSGKEKKVKEYLDIEIRRSDWANVITQVFLPVEKVYKVQAGKKVMREKNFYPGYVMIEAIEGKMNDEVIQAIRNVSGVIHFLGKEKPIALRKSEVNKMLGKVDEISDQGLTMSEPFIVGETIKIIDGPFNDFNGVIEEVLEDKKKLKVTVKIFGRATPVELNFMQVEKIS</sequence>
<evidence type="ECO:0000256" key="3">
    <source>
        <dbReference type="ARBA" id="ARBA00023015"/>
    </source>
</evidence>
<keyword evidence="4 5" id="KW-0804">Transcription</keyword>
<dbReference type="InterPro" id="IPR001062">
    <property type="entry name" value="Transcrpt_antiterm_NusG"/>
</dbReference>
<dbReference type="InterPro" id="IPR008991">
    <property type="entry name" value="Translation_prot_SH3-like_sf"/>
</dbReference>
<dbReference type="CDD" id="cd09891">
    <property type="entry name" value="NGN_Bact_1"/>
    <property type="match status" value="1"/>
</dbReference>
<keyword evidence="11" id="KW-1185">Reference proteome</keyword>
<dbReference type="EMBL" id="CP149822">
    <property type="protein sequence ID" value="WZN40042.1"/>
    <property type="molecule type" value="Genomic_DNA"/>
</dbReference>
<dbReference type="InterPro" id="IPR005824">
    <property type="entry name" value="KOW"/>
</dbReference>
<dbReference type="SUPFAM" id="SSF82679">
    <property type="entry name" value="N-utilization substance G protein NusG, N-terminal domain"/>
    <property type="match status" value="1"/>
</dbReference>
<evidence type="ECO:0000256" key="1">
    <source>
        <dbReference type="ARBA" id="ARBA00022472"/>
    </source>
</evidence>
<gene>
    <name evidence="5 10" type="primary">nusG</name>
    <name evidence="10" type="ORF">WJU16_18885</name>
</gene>
<evidence type="ECO:0000259" key="9">
    <source>
        <dbReference type="SMART" id="SM00739"/>
    </source>
</evidence>
<evidence type="ECO:0000256" key="6">
    <source>
        <dbReference type="NCBIfam" id="TIGR00922"/>
    </source>
</evidence>
<protein>
    <recommendedName>
        <fullName evidence="5 6">Transcription termination/antitermination protein NusG</fullName>
    </recommendedName>
</protein>
<reference evidence="11" key="1">
    <citation type="submission" date="2024-03" db="EMBL/GenBank/DDBJ databases">
        <title>Chitinophaga horti sp. nov., isolated from garden soil.</title>
        <authorList>
            <person name="Lee D.S."/>
            <person name="Han D.M."/>
            <person name="Baek J.H."/>
            <person name="Choi D.G."/>
            <person name="Jeon J.H."/>
            <person name="Jeon C.O."/>
        </authorList>
    </citation>
    <scope>NUCLEOTIDE SEQUENCE [LARGE SCALE GENOMIC DNA]</scope>
    <source>
        <strain evidence="11">GPA1</strain>
    </source>
</reference>
<dbReference type="Pfam" id="PF00467">
    <property type="entry name" value="KOW"/>
    <property type="match status" value="1"/>
</dbReference>
<dbReference type="InterPro" id="IPR043425">
    <property type="entry name" value="NusG-like"/>
</dbReference>
<dbReference type="PANTHER" id="PTHR30265">
    <property type="entry name" value="RHO-INTERACTING TRANSCRIPTION TERMINATION FACTOR NUSG"/>
    <property type="match status" value="1"/>
</dbReference>
<dbReference type="PANTHER" id="PTHR30265:SF2">
    <property type="entry name" value="TRANSCRIPTION TERMINATION_ANTITERMINATION PROTEIN NUSG"/>
    <property type="match status" value="1"/>
</dbReference>
<dbReference type="RefSeq" id="WP_298717376.1">
    <property type="nucleotide sequence ID" value="NZ_CP149822.1"/>
</dbReference>
<evidence type="ECO:0000256" key="4">
    <source>
        <dbReference type="ARBA" id="ARBA00023163"/>
    </source>
</evidence>
<dbReference type="Proteomes" id="UP001485459">
    <property type="component" value="Chromosome"/>
</dbReference>
<evidence type="ECO:0000259" key="8">
    <source>
        <dbReference type="SMART" id="SM00738"/>
    </source>
</evidence>
<keyword evidence="3 5" id="KW-0805">Transcription regulation</keyword>
<dbReference type="CDD" id="cd06091">
    <property type="entry name" value="KOW_NusG"/>
    <property type="match status" value="1"/>
</dbReference>
<evidence type="ECO:0000256" key="7">
    <source>
        <dbReference type="RuleBase" id="RU000538"/>
    </source>
</evidence>
<evidence type="ECO:0000313" key="10">
    <source>
        <dbReference type="EMBL" id="WZN40042.1"/>
    </source>
</evidence>
<evidence type="ECO:0000256" key="5">
    <source>
        <dbReference type="HAMAP-Rule" id="MF_00948"/>
    </source>
</evidence>
<evidence type="ECO:0000256" key="2">
    <source>
        <dbReference type="ARBA" id="ARBA00022814"/>
    </source>
</evidence>